<gene>
    <name evidence="1" type="ORF">LPJ66_007868</name>
</gene>
<proteinExistence type="predicted"/>
<comment type="caution">
    <text evidence="1">The sequence shown here is derived from an EMBL/GenBank/DDBJ whole genome shotgun (WGS) entry which is preliminary data.</text>
</comment>
<dbReference type="EMBL" id="JANBPG010001482">
    <property type="protein sequence ID" value="KAJ1889744.1"/>
    <property type="molecule type" value="Genomic_DNA"/>
</dbReference>
<dbReference type="Proteomes" id="UP001150581">
    <property type="component" value="Unassembled WGS sequence"/>
</dbReference>
<reference evidence="1" key="1">
    <citation type="submission" date="2022-07" db="EMBL/GenBank/DDBJ databases">
        <title>Phylogenomic reconstructions and comparative analyses of Kickxellomycotina fungi.</title>
        <authorList>
            <person name="Reynolds N.K."/>
            <person name="Stajich J.E."/>
            <person name="Barry K."/>
            <person name="Grigoriev I.V."/>
            <person name="Crous P."/>
            <person name="Smith M.E."/>
        </authorList>
    </citation>
    <scope>NUCLEOTIDE SEQUENCE</scope>
    <source>
        <strain evidence="1">Benny 63K</strain>
    </source>
</reference>
<evidence type="ECO:0000313" key="2">
    <source>
        <dbReference type="Proteomes" id="UP001150581"/>
    </source>
</evidence>
<protein>
    <submittedName>
        <fullName evidence="1">Uncharacterized protein</fullName>
    </submittedName>
</protein>
<evidence type="ECO:0000313" key="1">
    <source>
        <dbReference type="EMBL" id="KAJ1889744.1"/>
    </source>
</evidence>
<keyword evidence="2" id="KW-1185">Reference proteome</keyword>
<sequence>MTADQSTSNAGHSAQPAAPTTPTPGSRSSLGLSSPPQASKALLNTSTTSTTSTMGTMDNIQEANPSDSAEPFDTETLGESGGGSRRRRASRRQSEDTMRAMRSLDRQYGRRRRLNSVNADQPLPNAPTALAAVLAGGRSGAARVPMRRGDSRALFAPAIATATEVVSASQAAPTLHSPAGSVVAAGAGGSAGAGSTSGAGAGGPGGALAGSARLARQLMLMAGRLPPVPPQGQQGQMHAAHGVRPRASMPQINGARRPPQRTRSQATRSTRDELSDALTMKSVEIRGGRIVLDDPSSSGSGSSSDEDERMAGAGRPYARLHRPSVGSVGSVGSARSAAAGQDPAQDGEAAYWEEALRRRWYARRCLASGQPFASAHRLAQAEHAADAAFPLLNDLRRVVHETRAAVEAPGRPPVPHVAVLLCTDAVVLSAPGQPLRAVELDDVRVVAGDDHVVDLADGSDGAVVRLRFAGGARAWAVLAVETQRRLGAVLQDLRLDEEDFVDRPPRPLLLSRGRSSIAGAQPGAAHALGTPQRSRNSAQGGVYWVPDAETAVCMVCQKTAFSMMVRRHHCRACGLVICYRCSKVDRDRHRTCVRCSGGVAGARRTGSLGAVCLSAGGPQQLNGGLAPKTSPSLHTLGRRAAEYLPAGEVVMQIAAQRGAAGGGGGGGGGGGSAAAAAADMDVGGAFAQMAVASEAGPADGFAQMPVETGRPARVVRDQQSRLARRPLSALFPH</sequence>
<name>A0ACC1IBH1_9FUNG</name>
<accession>A0ACC1IBH1</accession>
<organism evidence="1 2">
    <name type="scientific">Kickxella alabastrina</name>
    <dbReference type="NCBI Taxonomy" id="61397"/>
    <lineage>
        <taxon>Eukaryota</taxon>
        <taxon>Fungi</taxon>
        <taxon>Fungi incertae sedis</taxon>
        <taxon>Zoopagomycota</taxon>
        <taxon>Kickxellomycotina</taxon>
        <taxon>Kickxellomycetes</taxon>
        <taxon>Kickxellales</taxon>
        <taxon>Kickxellaceae</taxon>
        <taxon>Kickxella</taxon>
    </lineage>
</organism>